<dbReference type="AlphaFoldDB" id="A0AAD5R3F7"/>
<evidence type="ECO:0000313" key="2">
    <source>
        <dbReference type="Proteomes" id="UP001196413"/>
    </source>
</evidence>
<proteinExistence type="predicted"/>
<dbReference type="Proteomes" id="UP001196413">
    <property type="component" value="Unassembled WGS sequence"/>
</dbReference>
<accession>A0AAD5R3F7</accession>
<name>A0AAD5R3F7_PARTN</name>
<keyword evidence="2" id="KW-1185">Reference proteome</keyword>
<evidence type="ECO:0000313" key="1">
    <source>
        <dbReference type="EMBL" id="KAJ1368444.1"/>
    </source>
</evidence>
<protein>
    <submittedName>
        <fullName evidence="1">Uncharacterized protein</fullName>
    </submittedName>
</protein>
<organism evidence="1 2">
    <name type="scientific">Parelaphostrongylus tenuis</name>
    <name type="common">Meningeal worm</name>
    <dbReference type="NCBI Taxonomy" id="148309"/>
    <lineage>
        <taxon>Eukaryota</taxon>
        <taxon>Metazoa</taxon>
        <taxon>Ecdysozoa</taxon>
        <taxon>Nematoda</taxon>
        <taxon>Chromadorea</taxon>
        <taxon>Rhabditida</taxon>
        <taxon>Rhabditina</taxon>
        <taxon>Rhabditomorpha</taxon>
        <taxon>Strongyloidea</taxon>
        <taxon>Metastrongylidae</taxon>
        <taxon>Parelaphostrongylus</taxon>
    </lineage>
</organism>
<comment type="caution">
    <text evidence="1">The sequence shown here is derived from an EMBL/GenBank/DDBJ whole genome shotgun (WGS) entry which is preliminary data.</text>
</comment>
<sequence length="108" mass="12511">MLGLYSDTWWPKDVSGMEASPRLARKIAISNGYKTFATREYSKSLHRAQKHNNKDFDVTVTILAQESKTSTRKTLEAFWINAQNPEMNRKDECVTITRDLAPFLRLIF</sequence>
<reference evidence="1" key="1">
    <citation type="submission" date="2021-06" db="EMBL/GenBank/DDBJ databases">
        <title>Parelaphostrongylus tenuis whole genome reference sequence.</title>
        <authorList>
            <person name="Garwood T.J."/>
            <person name="Larsen P.A."/>
            <person name="Fountain-Jones N.M."/>
            <person name="Garbe J.R."/>
            <person name="Macchietto M.G."/>
            <person name="Kania S.A."/>
            <person name="Gerhold R.W."/>
            <person name="Richards J.E."/>
            <person name="Wolf T.M."/>
        </authorList>
    </citation>
    <scope>NUCLEOTIDE SEQUENCE</scope>
    <source>
        <strain evidence="1">MNPRO001-30</strain>
        <tissue evidence="1">Meninges</tissue>
    </source>
</reference>
<dbReference type="EMBL" id="JAHQIW010006189">
    <property type="protein sequence ID" value="KAJ1368444.1"/>
    <property type="molecule type" value="Genomic_DNA"/>
</dbReference>
<gene>
    <name evidence="1" type="ORF">KIN20_029573</name>
</gene>